<feature type="compositionally biased region" description="Basic and acidic residues" evidence="1">
    <location>
        <begin position="75"/>
        <end position="95"/>
    </location>
</feature>
<reference evidence="3" key="1">
    <citation type="submission" date="2012-08" db="EMBL/GenBank/DDBJ databases">
        <title>The Genome Sequence of Wuchereria bancrofti.</title>
        <authorList>
            <person name="Nutman T.B."/>
            <person name="Fink D.L."/>
            <person name="Russ C."/>
            <person name="Young S."/>
            <person name="Zeng Q."/>
            <person name="Koehrsen M."/>
            <person name="Alvarado L."/>
            <person name="Berlin A."/>
            <person name="Chapman S.B."/>
            <person name="Chen Z."/>
            <person name="Freedman E."/>
            <person name="Gellesch M."/>
            <person name="Goldberg J."/>
            <person name="Griggs A."/>
            <person name="Gujja S."/>
            <person name="Heilman E.R."/>
            <person name="Heiman D."/>
            <person name="Hepburn T."/>
            <person name="Howarth C."/>
            <person name="Jen D."/>
            <person name="Larson L."/>
            <person name="Lewis B."/>
            <person name="Mehta T."/>
            <person name="Park D."/>
            <person name="Pearson M."/>
            <person name="Roberts A."/>
            <person name="Saif S."/>
            <person name="Shea T."/>
            <person name="Shenoy N."/>
            <person name="Sisk P."/>
            <person name="Stolte C."/>
            <person name="Sykes S."/>
            <person name="Walk T."/>
            <person name="White J."/>
            <person name="Yandava C."/>
            <person name="Haas B."/>
            <person name="Henn M.R."/>
            <person name="Nusbaum C."/>
            <person name="Birren B."/>
        </authorList>
    </citation>
    <scope>NUCLEOTIDE SEQUENCE [LARGE SCALE GENOMIC DNA]</scope>
    <source>
        <strain evidence="3">NA</strain>
    </source>
</reference>
<evidence type="ECO:0000313" key="3">
    <source>
        <dbReference type="Proteomes" id="UP000004810"/>
    </source>
</evidence>
<comment type="caution">
    <text evidence="2">The sequence shown here is derived from an EMBL/GenBank/DDBJ whole genome shotgun (WGS) entry which is preliminary data.</text>
</comment>
<evidence type="ECO:0000313" key="2">
    <source>
        <dbReference type="EMBL" id="EJW81386.1"/>
    </source>
</evidence>
<proteinExistence type="predicted"/>
<dbReference type="EMBL" id="ADBV01003692">
    <property type="protein sequence ID" value="EJW81386.1"/>
    <property type="molecule type" value="Genomic_DNA"/>
</dbReference>
<evidence type="ECO:0000256" key="1">
    <source>
        <dbReference type="SAM" id="MobiDB-lite"/>
    </source>
</evidence>
<sequence length="488" mass="54289">MYLKSVMYFSVDPSSPDSNGFSGQTVTSVNSNSSSGTVQVPHPSNVTNNNGNNVSMLGGRRDFCVDRFLQNKGHFDDRSLNGSISHHECQSRYDDSSPSPPSARNDEIAKYQKDVEEYMYNPERVSSVVRNASLDCNVVGVTMGHPLLPNQNRSVEQVAYAMERVNLQPTPNIRRPVNQHIQRQGYYSNPYDGDYEDFDPMDPYPTSVGESGSVVTAITPPAVHRKYSPVTVVEQAVQTYDWGVPIKEIDVAAPVQVQTVPSETIEIEKGPTMTCLRPMKLPMQRPEEVQGDPYVYNSNATATPAALSSHHPMKIKTKHECEKQCTATRTHQSSSVTDRNYCTESLSTNDFTSDPVLPNVHMQQMLGGTVDPQYPVSPNTYDHSAVPYGSQYTDPLMMSSCMQINTDNSRYGTDNFNVTDPHSSRLQIEMPEKDSLQDLGNDDLFGDLAGMDPIVLSNVNELTSSFESIELRNMEPERLNTDEQPTTE</sequence>
<feature type="region of interest" description="Disordered" evidence="1">
    <location>
        <begin position="13"/>
        <end position="51"/>
    </location>
</feature>
<feature type="region of interest" description="Disordered" evidence="1">
    <location>
        <begin position="75"/>
        <end position="105"/>
    </location>
</feature>
<protein>
    <submittedName>
        <fullName evidence="2">Uncharacterized protein</fullName>
    </submittedName>
</protein>
<dbReference type="Proteomes" id="UP000004810">
    <property type="component" value="Unassembled WGS sequence"/>
</dbReference>
<organism evidence="2 3">
    <name type="scientific">Wuchereria bancrofti</name>
    <dbReference type="NCBI Taxonomy" id="6293"/>
    <lineage>
        <taxon>Eukaryota</taxon>
        <taxon>Metazoa</taxon>
        <taxon>Ecdysozoa</taxon>
        <taxon>Nematoda</taxon>
        <taxon>Chromadorea</taxon>
        <taxon>Rhabditida</taxon>
        <taxon>Spirurina</taxon>
        <taxon>Spiruromorpha</taxon>
        <taxon>Filarioidea</taxon>
        <taxon>Onchocercidae</taxon>
        <taxon>Wuchereria</taxon>
    </lineage>
</organism>
<dbReference type="AlphaFoldDB" id="J9EFY5"/>
<feature type="compositionally biased region" description="Low complexity" evidence="1">
    <location>
        <begin position="22"/>
        <end position="51"/>
    </location>
</feature>
<name>J9EFY5_WUCBA</name>
<gene>
    <name evidence="2" type="ORF">WUBG_07704</name>
</gene>
<accession>J9EFY5</accession>